<evidence type="ECO:0008006" key="10">
    <source>
        <dbReference type="Google" id="ProtNLM"/>
    </source>
</evidence>
<dbReference type="EMBL" id="KN840515">
    <property type="protein sequence ID" value="KIP06558.1"/>
    <property type="molecule type" value="Genomic_DNA"/>
</dbReference>
<dbReference type="InterPro" id="IPR010987">
    <property type="entry name" value="Glutathione-S-Trfase_C-like"/>
</dbReference>
<sequence>MSSIGTLYTTPQQSQGKRIRAAAAFAGLNLDLPASYVHFEDNKKPEFLAKFPHGKIPALDGVDGFKIFETSAVARYIAALAPNSTLLPSDIKEAGLVDQWISVADNEIQAPILLVFQLCRSVLPYNKALHTVFVERAIRGLKTVEAHLATRTYLVTERITLADITLTSVIFRAAATILDAELRPQFPNILRHTQTIVNHPAMKEAWGPLEFVEKALQFIPPPKEKKEPKPAAAPQPKAEKKPKKEEEDDDDDDLVPKEEPKGKNPLDLLPKSTFNLEDWKRAYSNKETRGAGGSLEWFYQNFDKEGFSVWRIDFKYNDELTQTFMSSNLIGGFFNRLEASRKYLFGSMGVLGETGNSVISGALIARGQDIIPVVDVAPDYESYSYKKLDLENAEDKAFFEAANAWDLEIDGKKWVDGKNFK</sequence>
<dbReference type="HOGENOM" id="CLU_011226_3_0_1"/>
<dbReference type="Gene3D" id="3.40.30.10">
    <property type="entry name" value="Glutaredoxin"/>
    <property type="match status" value="1"/>
</dbReference>
<dbReference type="PROSITE" id="PS50040">
    <property type="entry name" value="EF1G_C"/>
    <property type="match status" value="1"/>
</dbReference>
<dbReference type="InterPro" id="IPR036249">
    <property type="entry name" value="Thioredoxin-like_sf"/>
</dbReference>
<keyword evidence="1 3" id="KW-0251">Elongation factor</keyword>
<feature type="domain" description="EF-1-gamma C-terminal" evidence="5">
    <location>
        <begin position="262"/>
        <end position="421"/>
    </location>
</feature>
<dbReference type="InterPro" id="IPR036433">
    <property type="entry name" value="EF1B_G_C_sf"/>
</dbReference>
<dbReference type="InterPro" id="IPR004045">
    <property type="entry name" value="Glutathione_S-Trfase_N"/>
</dbReference>
<protein>
    <recommendedName>
        <fullName evidence="10">Elongation factor 1-gamma</fullName>
    </recommendedName>
</protein>
<dbReference type="FunFam" id="3.30.70.1010:FF:000001">
    <property type="entry name" value="Elongation factor 1-gamma 1"/>
    <property type="match status" value="1"/>
</dbReference>
<gene>
    <name evidence="8" type="ORF">PHLGIDRAFT_106823</name>
</gene>
<dbReference type="CDD" id="cd03181">
    <property type="entry name" value="GST_C_EF1Bgamma_like"/>
    <property type="match status" value="1"/>
</dbReference>
<dbReference type="SUPFAM" id="SSF52833">
    <property type="entry name" value="Thioredoxin-like"/>
    <property type="match status" value="1"/>
</dbReference>
<dbReference type="GO" id="GO:0003746">
    <property type="term" value="F:translation elongation factor activity"/>
    <property type="evidence" value="ECO:0007669"/>
    <property type="project" value="UniProtKB-UniRule"/>
</dbReference>
<dbReference type="SUPFAM" id="SSF47616">
    <property type="entry name" value="GST C-terminal domain-like"/>
    <property type="match status" value="1"/>
</dbReference>
<feature type="compositionally biased region" description="Basic and acidic residues" evidence="4">
    <location>
        <begin position="254"/>
        <end position="264"/>
    </location>
</feature>
<dbReference type="Pfam" id="PF00647">
    <property type="entry name" value="EF1G"/>
    <property type="match status" value="1"/>
</dbReference>
<evidence type="ECO:0000313" key="9">
    <source>
        <dbReference type="Proteomes" id="UP000053257"/>
    </source>
</evidence>
<reference evidence="8 9" key="1">
    <citation type="journal article" date="2014" name="PLoS Genet.">
        <title>Analysis of the Phlebiopsis gigantea genome, transcriptome and secretome provides insight into its pioneer colonization strategies of wood.</title>
        <authorList>
            <person name="Hori C."/>
            <person name="Ishida T."/>
            <person name="Igarashi K."/>
            <person name="Samejima M."/>
            <person name="Suzuki H."/>
            <person name="Master E."/>
            <person name="Ferreira P."/>
            <person name="Ruiz-Duenas F.J."/>
            <person name="Held B."/>
            <person name="Canessa P."/>
            <person name="Larrondo L.F."/>
            <person name="Schmoll M."/>
            <person name="Druzhinina I.S."/>
            <person name="Kubicek C.P."/>
            <person name="Gaskell J.A."/>
            <person name="Kersten P."/>
            <person name="St John F."/>
            <person name="Glasner J."/>
            <person name="Sabat G."/>
            <person name="Splinter BonDurant S."/>
            <person name="Syed K."/>
            <person name="Yadav J."/>
            <person name="Mgbeahuruike A.C."/>
            <person name="Kovalchuk A."/>
            <person name="Asiegbu F.O."/>
            <person name="Lackner G."/>
            <person name="Hoffmeister D."/>
            <person name="Rencoret J."/>
            <person name="Gutierrez A."/>
            <person name="Sun H."/>
            <person name="Lindquist E."/>
            <person name="Barry K."/>
            <person name="Riley R."/>
            <person name="Grigoriev I.V."/>
            <person name="Henrissat B."/>
            <person name="Kues U."/>
            <person name="Berka R.M."/>
            <person name="Martinez A.T."/>
            <person name="Covert S.F."/>
            <person name="Blanchette R.A."/>
            <person name="Cullen D."/>
        </authorList>
    </citation>
    <scope>NUCLEOTIDE SEQUENCE [LARGE SCALE GENOMIC DNA]</scope>
    <source>
        <strain evidence="8 9">11061_1 CR5-6</strain>
    </source>
</reference>
<evidence type="ECO:0000256" key="2">
    <source>
        <dbReference type="ARBA" id="ARBA00022917"/>
    </source>
</evidence>
<proteinExistence type="predicted"/>
<evidence type="ECO:0000259" key="7">
    <source>
        <dbReference type="PROSITE" id="PS50405"/>
    </source>
</evidence>
<dbReference type="SMART" id="SM01183">
    <property type="entry name" value="EF1G"/>
    <property type="match status" value="1"/>
</dbReference>
<evidence type="ECO:0000256" key="4">
    <source>
        <dbReference type="SAM" id="MobiDB-lite"/>
    </source>
</evidence>
<evidence type="ECO:0000259" key="5">
    <source>
        <dbReference type="PROSITE" id="PS50040"/>
    </source>
</evidence>
<dbReference type="Pfam" id="PF02798">
    <property type="entry name" value="GST_N"/>
    <property type="match status" value="1"/>
</dbReference>
<dbReference type="Proteomes" id="UP000053257">
    <property type="component" value="Unassembled WGS sequence"/>
</dbReference>
<evidence type="ECO:0000259" key="6">
    <source>
        <dbReference type="PROSITE" id="PS50404"/>
    </source>
</evidence>
<feature type="domain" description="GST N-terminal" evidence="6">
    <location>
        <begin position="3"/>
        <end position="85"/>
    </location>
</feature>
<evidence type="ECO:0000256" key="3">
    <source>
        <dbReference type="PROSITE-ProRule" id="PRU00519"/>
    </source>
</evidence>
<dbReference type="STRING" id="745531.A0A0C3PJY7"/>
<dbReference type="InterPro" id="IPR040079">
    <property type="entry name" value="Glutathione_S-Trfase"/>
</dbReference>
<dbReference type="SFLD" id="SFLDG00358">
    <property type="entry name" value="Main_(cytGST)"/>
    <property type="match status" value="1"/>
</dbReference>
<dbReference type="PANTHER" id="PTHR43986:SF1">
    <property type="entry name" value="ELONGATION FACTOR 1-GAMMA"/>
    <property type="match status" value="1"/>
</dbReference>
<dbReference type="GO" id="GO:0005737">
    <property type="term" value="C:cytoplasm"/>
    <property type="evidence" value="ECO:0007669"/>
    <property type="project" value="TreeGrafter"/>
</dbReference>
<dbReference type="InterPro" id="IPR036282">
    <property type="entry name" value="Glutathione-S-Trfase_C_sf"/>
</dbReference>
<dbReference type="AlphaFoldDB" id="A0A0C3PJY7"/>
<evidence type="ECO:0000313" key="8">
    <source>
        <dbReference type="EMBL" id="KIP06558.1"/>
    </source>
</evidence>
<dbReference type="SUPFAM" id="SSF89942">
    <property type="entry name" value="eEF1-gamma domain"/>
    <property type="match status" value="1"/>
</dbReference>
<accession>A0A0C3PJY7</accession>
<dbReference type="InterPro" id="IPR050802">
    <property type="entry name" value="EF-GSTs"/>
</dbReference>
<dbReference type="PROSITE" id="PS50405">
    <property type="entry name" value="GST_CTER"/>
    <property type="match status" value="1"/>
</dbReference>
<evidence type="ECO:0000256" key="1">
    <source>
        <dbReference type="ARBA" id="ARBA00022768"/>
    </source>
</evidence>
<dbReference type="Gene3D" id="3.30.70.1010">
    <property type="entry name" value="Translation elongation factor EF1B, gamma chain, conserved domain"/>
    <property type="match status" value="1"/>
</dbReference>
<keyword evidence="2 3" id="KW-0648">Protein biosynthesis</keyword>
<feature type="domain" description="GST C-terminal" evidence="7">
    <location>
        <begin position="90"/>
        <end position="218"/>
    </location>
</feature>
<keyword evidence="9" id="KW-1185">Reference proteome</keyword>
<dbReference type="Pfam" id="PF00043">
    <property type="entry name" value="GST_C"/>
    <property type="match status" value="1"/>
</dbReference>
<organism evidence="8 9">
    <name type="scientific">Phlebiopsis gigantea (strain 11061_1 CR5-6)</name>
    <name type="common">White-rot fungus</name>
    <name type="synonym">Peniophora gigantea</name>
    <dbReference type="NCBI Taxonomy" id="745531"/>
    <lineage>
        <taxon>Eukaryota</taxon>
        <taxon>Fungi</taxon>
        <taxon>Dikarya</taxon>
        <taxon>Basidiomycota</taxon>
        <taxon>Agaricomycotina</taxon>
        <taxon>Agaricomycetes</taxon>
        <taxon>Polyporales</taxon>
        <taxon>Phanerochaetaceae</taxon>
        <taxon>Phlebiopsis</taxon>
    </lineage>
</organism>
<feature type="region of interest" description="Disordered" evidence="4">
    <location>
        <begin position="221"/>
        <end position="269"/>
    </location>
</feature>
<dbReference type="OrthoDB" id="249703at2759"/>
<dbReference type="PROSITE" id="PS50404">
    <property type="entry name" value="GST_NTER"/>
    <property type="match status" value="1"/>
</dbReference>
<dbReference type="InterPro" id="IPR004046">
    <property type="entry name" value="GST_C"/>
</dbReference>
<dbReference type="CDD" id="cd03044">
    <property type="entry name" value="GST_N_EF1Bgamma"/>
    <property type="match status" value="1"/>
</dbReference>
<dbReference type="FunFam" id="1.20.1050.10:FF:000006">
    <property type="entry name" value="Elongation factor 1 gamma"/>
    <property type="match status" value="1"/>
</dbReference>
<dbReference type="SFLD" id="SFLDS00019">
    <property type="entry name" value="Glutathione_Transferase_(cytos"/>
    <property type="match status" value="1"/>
</dbReference>
<dbReference type="InterPro" id="IPR001662">
    <property type="entry name" value="EF1B_G_C"/>
</dbReference>
<dbReference type="GO" id="GO:0005634">
    <property type="term" value="C:nucleus"/>
    <property type="evidence" value="ECO:0007669"/>
    <property type="project" value="TreeGrafter"/>
</dbReference>
<name>A0A0C3PJY7_PHLG1</name>
<dbReference type="Gene3D" id="1.20.1050.10">
    <property type="match status" value="1"/>
</dbReference>
<dbReference type="FunFam" id="3.40.30.10:FF:000142">
    <property type="entry name" value="Elongation factor 1 gamma"/>
    <property type="match status" value="1"/>
</dbReference>
<dbReference type="PANTHER" id="PTHR43986">
    <property type="entry name" value="ELONGATION FACTOR 1-GAMMA"/>
    <property type="match status" value="1"/>
</dbReference>